<feature type="transmembrane region" description="Helical" evidence="1">
    <location>
        <begin position="132"/>
        <end position="151"/>
    </location>
</feature>
<dbReference type="EMBL" id="LAZR01059300">
    <property type="protein sequence ID" value="KKK68083.1"/>
    <property type="molecule type" value="Genomic_DNA"/>
</dbReference>
<feature type="transmembrane region" description="Helical" evidence="1">
    <location>
        <begin position="26"/>
        <end position="49"/>
    </location>
</feature>
<feature type="non-terminal residue" evidence="2">
    <location>
        <position position="220"/>
    </location>
</feature>
<keyword evidence="1" id="KW-1133">Transmembrane helix</keyword>
<dbReference type="AlphaFoldDB" id="A0A0F8XGR3"/>
<evidence type="ECO:0000256" key="1">
    <source>
        <dbReference type="SAM" id="Phobius"/>
    </source>
</evidence>
<accession>A0A0F8XGR3</accession>
<evidence type="ECO:0008006" key="3">
    <source>
        <dbReference type="Google" id="ProtNLM"/>
    </source>
</evidence>
<gene>
    <name evidence="2" type="ORF">LCGC14_2947620</name>
</gene>
<sequence length="220" mass="23246">MLLPPAAEGIIMLADSFITPEMFTGLLPATMLIGIMFASLLLCFFGYVLFRIELAISNLAAGIGMGVGLVAWRYVSPSGVDYLVICSALGLLMMLMGWFLYRLAFGLLILAASVGISLLIALMYTSATPENVWPYVIGALVGLPLGALAYIYMKPAFIFLSAMGGSLLAIFCGAIVVVGPQAILDPTWSTNTAIIAVLLLAVAVGIGITGIRTQKYLARV</sequence>
<feature type="transmembrane region" description="Helical" evidence="1">
    <location>
        <begin position="158"/>
        <end position="180"/>
    </location>
</feature>
<organism evidence="2">
    <name type="scientific">marine sediment metagenome</name>
    <dbReference type="NCBI Taxonomy" id="412755"/>
    <lineage>
        <taxon>unclassified sequences</taxon>
        <taxon>metagenomes</taxon>
        <taxon>ecological metagenomes</taxon>
    </lineage>
</organism>
<keyword evidence="1" id="KW-0812">Transmembrane</keyword>
<reference evidence="2" key="1">
    <citation type="journal article" date="2015" name="Nature">
        <title>Complex archaea that bridge the gap between prokaryotes and eukaryotes.</title>
        <authorList>
            <person name="Spang A."/>
            <person name="Saw J.H."/>
            <person name="Jorgensen S.L."/>
            <person name="Zaremba-Niedzwiedzka K."/>
            <person name="Martijn J."/>
            <person name="Lind A.E."/>
            <person name="van Eijk R."/>
            <person name="Schleper C."/>
            <person name="Guy L."/>
            <person name="Ettema T.J."/>
        </authorList>
    </citation>
    <scope>NUCLEOTIDE SEQUENCE</scope>
</reference>
<protein>
    <recommendedName>
        <fullName evidence="3">DUF4203 domain-containing protein</fullName>
    </recommendedName>
</protein>
<name>A0A0F8XGR3_9ZZZZ</name>
<comment type="caution">
    <text evidence="2">The sequence shown here is derived from an EMBL/GenBank/DDBJ whole genome shotgun (WGS) entry which is preliminary data.</text>
</comment>
<proteinExistence type="predicted"/>
<feature type="transmembrane region" description="Helical" evidence="1">
    <location>
        <begin position="82"/>
        <end position="100"/>
    </location>
</feature>
<keyword evidence="1" id="KW-0472">Membrane</keyword>
<feature type="transmembrane region" description="Helical" evidence="1">
    <location>
        <begin position="192"/>
        <end position="211"/>
    </location>
</feature>
<feature type="transmembrane region" description="Helical" evidence="1">
    <location>
        <begin position="56"/>
        <end position="76"/>
    </location>
</feature>
<evidence type="ECO:0000313" key="2">
    <source>
        <dbReference type="EMBL" id="KKK68083.1"/>
    </source>
</evidence>
<feature type="transmembrane region" description="Helical" evidence="1">
    <location>
        <begin position="107"/>
        <end position="126"/>
    </location>
</feature>